<gene>
    <name evidence="5" type="ORF">AB6A40_002332</name>
</gene>
<organism evidence="5 6">
    <name type="scientific">Gnathostoma spinigerum</name>
    <dbReference type="NCBI Taxonomy" id="75299"/>
    <lineage>
        <taxon>Eukaryota</taxon>
        <taxon>Metazoa</taxon>
        <taxon>Ecdysozoa</taxon>
        <taxon>Nematoda</taxon>
        <taxon>Chromadorea</taxon>
        <taxon>Rhabditida</taxon>
        <taxon>Spirurina</taxon>
        <taxon>Gnathostomatomorpha</taxon>
        <taxon>Gnathostomatoidea</taxon>
        <taxon>Gnathostomatidae</taxon>
        <taxon>Gnathostoma</taxon>
    </lineage>
</organism>
<name>A0ABD6E6A3_9BILA</name>
<dbReference type="PROSITE" id="PS51778">
    <property type="entry name" value="VAST"/>
    <property type="match status" value="1"/>
</dbReference>
<evidence type="ECO:0000256" key="1">
    <source>
        <dbReference type="ARBA" id="ARBA00004370"/>
    </source>
</evidence>
<proteinExistence type="predicted"/>
<sequence length="469" mass="51819">MSGENYVFASFSQRDKSYALVTYLWHFAAPVMTPAVVLGTSKATDVKKENRGRPSYSSPALSEYGDPTFVKEGKCPSSKRGSCEESSLGTSSMSMCTNDPTVFPDGGIDDVNDLLCPCLSHTGRLLVDDIFSLNCSQLFSILFSDVPWYRQYPNEVRQTAHGQLFDSISGYSASPWVSDRNGDRSRTVSYTMALNYAMAPKSTVVTEKQVYSEFSGNVEGFIVSKQSQNSGIPYADSFYILCTYCIIKLDDSRCRLRIHGGLVFRKSLWGIVKGCIEKSTYTGLEEHYSALEETLKLQCDQDRASAGVDESEIDVTGSPPDPEDLSLSRVRGNICSSLAASIASSSRIEGTRSNRSVEVQTEKPLLPWRADIDSCIKLIIALLTALVLLHIFSVFQAAVTHSGSCPNVDRLLEFLSKSSDNGQVSLDELLKLYQLEKRESAMNGLFEAVSQIAHQVDEVRDIWRKKDEG</sequence>
<dbReference type="EMBL" id="JBGFUD010001021">
    <property type="protein sequence ID" value="MFH4975623.1"/>
    <property type="molecule type" value="Genomic_DNA"/>
</dbReference>
<evidence type="ECO:0000313" key="6">
    <source>
        <dbReference type="Proteomes" id="UP001608902"/>
    </source>
</evidence>
<dbReference type="PANTHER" id="PTHR23319">
    <property type="entry name" value="GRAM DOMAIN CONTAINING 1B, ISOFORM E"/>
    <property type="match status" value="1"/>
</dbReference>
<comment type="caution">
    <text evidence="5">The sequence shown here is derived from an EMBL/GenBank/DDBJ whole genome shotgun (WGS) entry which is preliminary data.</text>
</comment>
<keyword evidence="6" id="KW-1185">Reference proteome</keyword>
<evidence type="ECO:0000313" key="5">
    <source>
        <dbReference type="EMBL" id="MFH4975623.1"/>
    </source>
</evidence>
<dbReference type="GO" id="GO:0016020">
    <property type="term" value="C:membrane"/>
    <property type="evidence" value="ECO:0007669"/>
    <property type="project" value="UniProtKB-SubCell"/>
</dbReference>
<accession>A0ABD6E6A3</accession>
<dbReference type="AlphaFoldDB" id="A0ABD6E6A3"/>
<keyword evidence="2 3" id="KW-0472">Membrane</keyword>
<keyword evidence="3" id="KW-0812">Transmembrane</keyword>
<protein>
    <recommendedName>
        <fullName evidence="4">VASt domain-containing protein</fullName>
    </recommendedName>
</protein>
<dbReference type="PANTHER" id="PTHR23319:SF4">
    <property type="entry name" value="GRAM DOMAIN CONTAINING 1B, ISOFORM E"/>
    <property type="match status" value="1"/>
</dbReference>
<reference evidence="5 6" key="1">
    <citation type="submission" date="2024-08" db="EMBL/GenBank/DDBJ databases">
        <title>Gnathostoma spinigerum genome.</title>
        <authorList>
            <person name="Gonzalez-Bertolin B."/>
            <person name="Monzon S."/>
            <person name="Zaballos A."/>
            <person name="Jimenez P."/>
            <person name="Dekumyoy P."/>
            <person name="Varona S."/>
            <person name="Cuesta I."/>
            <person name="Sumanam S."/>
            <person name="Adisakwattana P."/>
            <person name="Gasser R.B."/>
            <person name="Hernandez-Gonzalez A."/>
            <person name="Young N.D."/>
            <person name="Perteguer M.J."/>
        </authorList>
    </citation>
    <scope>NUCLEOTIDE SEQUENCE [LARGE SCALE GENOMIC DNA]</scope>
    <source>
        <strain evidence="5">AL3</strain>
        <tissue evidence="5">Liver</tissue>
    </source>
</reference>
<feature type="transmembrane region" description="Helical" evidence="3">
    <location>
        <begin position="378"/>
        <end position="399"/>
    </location>
</feature>
<evidence type="ECO:0000259" key="4">
    <source>
        <dbReference type="PROSITE" id="PS51778"/>
    </source>
</evidence>
<dbReference type="Proteomes" id="UP001608902">
    <property type="component" value="Unassembled WGS sequence"/>
</dbReference>
<comment type="subcellular location">
    <subcellularLocation>
        <location evidence="1">Membrane</location>
    </subcellularLocation>
</comment>
<dbReference type="InterPro" id="IPR051482">
    <property type="entry name" value="Cholesterol_transport"/>
</dbReference>
<feature type="domain" description="VASt" evidence="4">
    <location>
        <begin position="122"/>
        <end position="303"/>
    </location>
</feature>
<evidence type="ECO:0000256" key="3">
    <source>
        <dbReference type="SAM" id="Phobius"/>
    </source>
</evidence>
<evidence type="ECO:0000256" key="2">
    <source>
        <dbReference type="ARBA" id="ARBA00023136"/>
    </source>
</evidence>
<dbReference type="Pfam" id="PF16016">
    <property type="entry name" value="VASt"/>
    <property type="match status" value="1"/>
</dbReference>
<dbReference type="InterPro" id="IPR031968">
    <property type="entry name" value="VASt"/>
</dbReference>
<feature type="transmembrane region" description="Helical" evidence="3">
    <location>
        <begin position="20"/>
        <end position="41"/>
    </location>
</feature>
<keyword evidence="3" id="KW-1133">Transmembrane helix</keyword>